<reference evidence="1" key="1">
    <citation type="submission" date="2023-03" db="EMBL/GenBank/DDBJ databases">
        <title>Massive genome expansion in bonnet fungi (Mycena s.s.) driven by repeated elements and novel gene families across ecological guilds.</title>
        <authorList>
            <consortium name="Lawrence Berkeley National Laboratory"/>
            <person name="Harder C.B."/>
            <person name="Miyauchi S."/>
            <person name="Viragh M."/>
            <person name="Kuo A."/>
            <person name="Thoen E."/>
            <person name="Andreopoulos B."/>
            <person name="Lu D."/>
            <person name="Skrede I."/>
            <person name="Drula E."/>
            <person name="Henrissat B."/>
            <person name="Morin E."/>
            <person name="Kohler A."/>
            <person name="Barry K."/>
            <person name="LaButti K."/>
            <person name="Morin E."/>
            <person name="Salamov A."/>
            <person name="Lipzen A."/>
            <person name="Mereny Z."/>
            <person name="Hegedus B."/>
            <person name="Baldrian P."/>
            <person name="Stursova M."/>
            <person name="Weitz H."/>
            <person name="Taylor A."/>
            <person name="Grigoriev I.V."/>
            <person name="Nagy L.G."/>
            <person name="Martin F."/>
            <person name="Kauserud H."/>
        </authorList>
    </citation>
    <scope>NUCLEOTIDE SEQUENCE</scope>
    <source>
        <strain evidence="1">CBHHK067</strain>
    </source>
</reference>
<gene>
    <name evidence="1" type="ORF">B0H17DRAFT_566365</name>
</gene>
<protein>
    <submittedName>
        <fullName evidence="1">Uncharacterized protein</fullName>
    </submittedName>
</protein>
<proteinExistence type="predicted"/>
<comment type="caution">
    <text evidence="1">The sequence shown here is derived from an EMBL/GenBank/DDBJ whole genome shotgun (WGS) entry which is preliminary data.</text>
</comment>
<dbReference type="AlphaFoldDB" id="A0AAD7GEL8"/>
<organism evidence="1 2">
    <name type="scientific">Mycena rosella</name>
    <name type="common">Pink bonnet</name>
    <name type="synonym">Agaricus rosellus</name>
    <dbReference type="NCBI Taxonomy" id="1033263"/>
    <lineage>
        <taxon>Eukaryota</taxon>
        <taxon>Fungi</taxon>
        <taxon>Dikarya</taxon>
        <taxon>Basidiomycota</taxon>
        <taxon>Agaricomycotina</taxon>
        <taxon>Agaricomycetes</taxon>
        <taxon>Agaricomycetidae</taxon>
        <taxon>Agaricales</taxon>
        <taxon>Marasmiineae</taxon>
        <taxon>Mycenaceae</taxon>
        <taxon>Mycena</taxon>
    </lineage>
</organism>
<sequence length="277" mass="31479">MSNLERLEIIGGFTGAYVEELRVQVPEDWEAPLFPHLRTLRLEDVGFGRASLALIQSFSREITGLELICTTGNHHLLPTAGEQWPVLHKLTVDTRDGVPEPAWLSPFIAARAAVGGNMRITDLTLIPLPAGHTLTVEPAPTMHWLCDGPAPALIDGVSRHGFYVDDVDGHVVDFAHVEYRYRGCSCGCEYQDSDCGDRDWYHGWRWDGDLERLCDDIAEEFKMTGELVRTKRMWREIRKRKRGGFKDAKVGRKLRVGERTSRNHARVYDFGQDFWMG</sequence>
<keyword evidence="2" id="KW-1185">Reference proteome</keyword>
<evidence type="ECO:0000313" key="1">
    <source>
        <dbReference type="EMBL" id="KAJ7691347.1"/>
    </source>
</evidence>
<dbReference type="EMBL" id="JARKIE010000059">
    <property type="protein sequence ID" value="KAJ7691347.1"/>
    <property type="molecule type" value="Genomic_DNA"/>
</dbReference>
<name>A0AAD7GEL8_MYCRO</name>
<accession>A0AAD7GEL8</accession>
<evidence type="ECO:0000313" key="2">
    <source>
        <dbReference type="Proteomes" id="UP001221757"/>
    </source>
</evidence>
<dbReference type="Proteomes" id="UP001221757">
    <property type="component" value="Unassembled WGS sequence"/>
</dbReference>